<dbReference type="AlphaFoldDB" id="A0A096AI60"/>
<sequence length="298" mass="33924">MGNMTISIDENRLRELYSYEQKTIAYIAKYFGCSPDTIHRRLAMYGIIKRGRNVVIPLHELAALYKTKCYSVYTLAKRYNCSHTTISNRLRDLGLLKPVKRNTATSIKTIDIVRAYKSGNSATFIASTLGISRWKVLEILRQEGIPIRQSHKQVPLDIEVIKQMYEQDKLSTLEIAKFFQVKSCTITARLKEAHVPIRGNHIQIEEARLLSLLAAGNSLCTIARLVGCSYTAVKQRAIALGVTIPKRAWQEHKKHIVYQYKEEGSTLQELATSYGCCPNTIKNLLQREGVRRRLPGVR</sequence>
<comment type="caution">
    <text evidence="1">The sequence shown here is derived from an EMBL/GenBank/DDBJ whole genome shotgun (WGS) entry which is preliminary data.</text>
</comment>
<dbReference type="EMBL" id="JRNT01000036">
    <property type="protein sequence ID" value="KGF46550.1"/>
    <property type="molecule type" value="Genomic_DNA"/>
</dbReference>
<dbReference type="Proteomes" id="UP000029628">
    <property type="component" value="Unassembled WGS sequence"/>
</dbReference>
<name>A0A096AI60_9FIRM</name>
<dbReference type="RefSeq" id="WP_038153098.1">
    <property type="nucleotide sequence ID" value="NZ_JRNT01000036.1"/>
</dbReference>
<proteinExistence type="predicted"/>
<evidence type="ECO:0000313" key="1">
    <source>
        <dbReference type="EMBL" id="KGF46550.1"/>
    </source>
</evidence>
<dbReference type="eggNOG" id="COG3780">
    <property type="taxonomic scope" value="Bacteria"/>
</dbReference>
<gene>
    <name evidence="1" type="ORF">HMPREF0872_07895</name>
</gene>
<accession>A0A096AI60</accession>
<organism evidence="1 2">
    <name type="scientific">Veillonella montpellierensis DNF00314</name>
    <dbReference type="NCBI Taxonomy" id="1401067"/>
    <lineage>
        <taxon>Bacteria</taxon>
        <taxon>Bacillati</taxon>
        <taxon>Bacillota</taxon>
        <taxon>Negativicutes</taxon>
        <taxon>Veillonellales</taxon>
        <taxon>Veillonellaceae</taxon>
        <taxon>Veillonella</taxon>
    </lineage>
</organism>
<evidence type="ECO:0000313" key="2">
    <source>
        <dbReference type="Proteomes" id="UP000029628"/>
    </source>
</evidence>
<protein>
    <submittedName>
        <fullName evidence="1">Uncharacterized protein</fullName>
    </submittedName>
</protein>
<keyword evidence="2" id="KW-1185">Reference proteome</keyword>
<reference evidence="1 2" key="1">
    <citation type="submission" date="2014-07" db="EMBL/GenBank/DDBJ databases">
        <authorList>
            <person name="McCorrison J."/>
            <person name="Sanka R."/>
            <person name="Torralba M."/>
            <person name="Gillis M."/>
            <person name="Haft D.H."/>
            <person name="Methe B."/>
            <person name="Sutton G."/>
            <person name="Nelson K.E."/>
        </authorList>
    </citation>
    <scope>NUCLEOTIDE SEQUENCE [LARGE SCALE GENOMIC DNA]</scope>
    <source>
        <strain evidence="1 2">DNF00314</strain>
    </source>
</reference>
<dbReference type="Gene3D" id="1.10.10.60">
    <property type="entry name" value="Homeodomain-like"/>
    <property type="match status" value="2"/>
</dbReference>